<comment type="catalytic activity">
    <reaction evidence="4">
        <text>Preferential cleavage: Arg-|-Xaa, Lys-|-Xaa.</text>
        <dbReference type="EC" id="3.4.21.4"/>
    </reaction>
</comment>
<feature type="domain" description="Peptidase S1" evidence="7">
    <location>
        <begin position="26"/>
        <end position="154"/>
    </location>
</feature>
<evidence type="ECO:0000313" key="9">
    <source>
        <dbReference type="Proteomes" id="UP001619887"/>
    </source>
</evidence>
<dbReference type="EMBL" id="JBIYXZ010002084">
    <property type="protein sequence ID" value="KAL3047594.1"/>
    <property type="molecule type" value="Genomic_DNA"/>
</dbReference>
<reference evidence="8 9" key="1">
    <citation type="journal article" date="2022" name="G3 (Bethesda)">
        <title>Evaluating Illumina-, Nanopore-, and PacBio-based genome assembly strategies with the bald notothen, Trematomus borchgrevinki.</title>
        <authorList>
            <person name="Rayamajhi N."/>
            <person name="Cheng C.C."/>
            <person name="Catchen J.M."/>
        </authorList>
    </citation>
    <scope>NUCLEOTIDE SEQUENCE [LARGE SCALE GENOMIC DNA]</scope>
    <source>
        <strain evidence="8">AGRC-2024</strain>
    </source>
</reference>
<dbReference type="SMART" id="SM00020">
    <property type="entry name" value="Tryp_SPc"/>
    <property type="match status" value="1"/>
</dbReference>
<evidence type="ECO:0000256" key="4">
    <source>
        <dbReference type="ARBA" id="ARBA00036320"/>
    </source>
</evidence>
<dbReference type="Gene3D" id="2.40.10.10">
    <property type="entry name" value="Trypsin-like serine proteases"/>
    <property type="match status" value="2"/>
</dbReference>
<evidence type="ECO:0000256" key="2">
    <source>
        <dbReference type="ARBA" id="ARBA00023145"/>
    </source>
</evidence>
<feature type="signal peptide" evidence="6">
    <location>
        <begin position="1"/>
        <end position="23"/>
    </location>
</feature>
<proteinExistence type="predicted"/>
<name>A0ABD2G0Z3_PAGBO</name>
<dbReference type="InterPro" id="IPR001314">
    <property type="entry name" value="Peptidase_S1A"/>
</dbReference>
<evidence type="ECO:0000313" key="8">
    <source>
        <dbReference type="EMBL" id="KAL3047594.1"/>
    </source>
</evidence>
<dbReference type="AlphaFoldDB" id="A0ABD2G0Z3"/>
<sequence>MKPALHRILLLQLLTTLGLHALGSEIINGEKVPDNKMLFMASVQNSRNKHICGGFLINKDFVVTAAHCDDGIPTSVVLGTHNLKKIDDTMRYSVKRCKHPSYEKVDKGSDIMLLKLSKKARLNKRLQPISLPKTKTKIKKKSVQCSWMGPNKCW</sequence>
<gene>
    <name evidence="8" type="ORF">OYC64_021730</name>
</gene>
<dbReference type="Proteomes" id="UP001619887">
    <property type="component" value="Unassembled WGS sequence"/>
</dbReference>
<dbReference type="PANTHER" id="PTHR24271">
    <property type="entry name" value="KALLIKREIN-RELATED"/>
    <property type="match status" value="1"/>
</dbReference>
<feature type="chain" id="PRO_5044848155" description="trypsin" evidence="6">
    <location>
        <begin position="24"/>
        <end position="154"/>
    </location>
</feature>
<keyword evidence="3" id="KW-1015">Disulfide bond</keyword>
<dbReference type="SUPFAM" id="SSF50494">
    <property type="entry name" value="Trypsin-like serine proteases"/>
    <property type="match status" value="1"/>
</dbReference>
<dbReference type="EC" id="3.4.21.4" evidence="5"/>
<accession>A0ABD2G0Z3</accession>
<evidence type="ECO:0000256" key="5">
    <source>
        <dbReference type="ARBA" id="ARBA00038868"/>
    </source>
</evidence>
<evidence type="ECO:0000256" key="6">
    <source>
        <dbReference type="SAM" id="SignalP"/>
    </source>
</evidence>
<dbReference type="PANTHER" id="PTHR24271:SF87">
    <property type="entry name" value="ARGININE ESTERASE-LIKE-RELATED"/>
    <property type="match status" value="1"/>
</dbReference>
<comment type="subcellular location">
    <subcellularLocation>
        <location evidence="1">Secreted</location>
        <location evidence="1">Extracellular space</location>
    </subcellularLocation>
</comment>
<dbReference type="InterPro" id="IPR043504">
    <property type="entry name" value="Peptidase_S1_PA_chymotrypsin"/>
</dbReference>
<evidence type="ECO:0000256" key="1">
    <source>
        <dbReference type="ARBA" id="ARBA00004239"/>
    </source>
</evidence>
<dbReference type="PRINTS" id="PR00722">
    <property type="entry name" value="CHYMOTRYPSIN"/>
</dbReference>
<evidence type="ECO:0000259" key="7">
    <source>
        <dbReference type="PROSITE" id="PS50240"/>
    </source>
</evidence>
<dbReference type="FunFam" id="2.40.10.10:FF:000005">
    <property type="entry name" value="Serine protease 37"/>
    <property type="match status" value="1"/>
</dbReference>
<dbReference type="Pfam" id="PF00089">
    <property type="entry name" value="Trypsin"/>
    <property type="match status" value="1"/>
</dbReference>
<evidence type="ECO:0000256" key="3">
    <source>
        <dbReference type="ARBA" id="ARBA00023157"/>
    </source>
</evidence>
<dbReference type="InterPro" id="IPR009003">
    <property type="entry name" value="Peptidase_S1_PA"/>
</dbReference>
<dbReference type="InterPro" id="IPR001254">
    <property type="entry name" value="Trypsin_dom"/>
</dbReference>
<protein>
    <recommendedName>
        <fullName evidence="5">trypsin</fullName>
        <ecNumber evidence="5">3.4.21.4</ecNumber>
    </recommendedName>
</protein>
<dbReference type="GO" id="GO:0004252">
    <property type="term" value="F:serine-type endopeptidase activity"/>
    <property type="evidence" value="ECO:0007669"/>
    <property type="project" value="UniProtKB-EC"/>
</dbReference>
<keyword evidence="2" id="KW-0865">Zymogen</keyword>
<reference evidence="8 9" key="2">
    <citation type="journal article" date="2024" name="G3 (Bethesda)">
        <title>The genome of the cryopelagic Antarctic bald notothen, Trematomus borchgrevinki.</title>
        <authorList>
            <person name="Rayamajhi N."/>
            <person name="Rivera-Colon A.G."/>
            <person name="Minhas B.F."/>
            <person name="Cheng C.C."/>
            <person name="Catchen J.M."/>
        </authorList>
    </citation>
    <scope>NUCLEOTIDE SEQUENCE [LARGE SCALE GENOMIC DNA]</scope>
    <source>
        <strain evidence="8">AGRC-2024</strain>
    </source>
</reference>
<dbReference type="PROSITE" id="PS50240">
    <property type="entry name" value="TRYPSIN_DOM"/>
    <property type="match status" value="1"/>
</dbReference>
<dbReference type="InterPro" id="IPR018114">
    <property type="entry name" value="TRYPSIN_HIS"/>
</dbReference>
<dbReference type="PROSITE" id="PS00134">
    <property type="entry name" value="TRYPSIN_HIS"/>
    <property type="match status" value="1"/>
</dbReference>
<dbReference type="GO" id="GO:0005576">
    <property type="term" value="C:extracellular region"/>
    <property type="evidence" value="ECO:0007669"/>
    <property type="project" value="UniProtKB-SubCell"/>
</dbReference>
<keyword evidence="9" id="KW-1185">Reference proteome</keyword>
<keyword evidence="6" id="KW-0732">Signal</keyword>
<comment type="caution">
    <text evidence="8">The sequence shown here is derived from an EMBL/GenBank/DDBJ whole genome shotgun (WGS) entry which is preliminary data.</text>
</comment>
<organism evidence="8 9">
    <name type="scientific">Pagothenia borchgrevinki</name>
    <name type="common">Bald rockcod</name>
    <name type="synonym">Trematomus borchgrevinki</name>
    <dbReference type="NCBI Taxonomy" id="8213"/>
    <lineage>
        <taxon>Eukaryota</taxon>
        <taxon>Metazoa</taxon>
        <taxon>Chordata</taxon>
        <taxon>Craniata</taxon>
        <taxon>Vertebrata</taxon>
        <taxon>Euteleostomi</taxon>
        <taxon>Actinopterygii</taxon>
        <taxon>Neopterygii</taxon>
        <taxon>Teleostei</taxon>
        <taxon>Neoteleostei</taxon>
        <taxon>Acanthomorphata</taxon>
        <taxon>Eupercaria</taxon>
        <taxon>Perciformes</taxon>
        <taxon>Notothenioidei</taxon>
        <taxon>Nototheniidae</taxon>
        <taxon>Pagothenia</taxon>
    </lineage>
</organism>